<evidence type="ECO:0000313" key="1">
    <source>
        <dbReference type="EMBL" id="QOV08267.1"/>
    </source>
</evidence>
<dbReference type="Proteomes" id="UP000594029">
    <property type="component" value="Segment"/>
</dbReference>
<accession>A0A7U3NKF2</accession>
<reference evidence="1 2" key="1">
    <citation type="submission" date="2020-10" db="EMBL/GenBank/DDBJ databases">
        <authorList>
            <person name="Kazantseva O.A."/>
            <person name="Piligrimova E.G."/>
            <person name="Shadrin A.M."/>
        </authorList>
    </citation>
    <scope>NUCLEOTIDE SEQUENCE [LARGE SCALE GENOMIC DNA]</scope>
</reference>
<name>A0A7U3NKF2_9CAUD</name>
<organism evidence="1 2">
    <name type="scientific">Bacillus phage Kirov</name>
    <dbReference type="NCBI Taxonomy" id="2783539"/>
    <lineage>
        <taxon>Viruses</taxon>
        <taxon>Duplodnaviria</taxon>
        <taxon>Heunggongvirae</taxon>
        <taxon>Uroviricota</taxon>
        <taxon>Caudoviricetes</taxon>
        <taxon>Andregratiavirinae</taxon>
        <taxon>Kirovvirus</taxon>
        <taxon>Kirovvirus kirov</taxon>
    </lineage>
</organism>
<gene>
    <name evidence="1" type="ORF">Kirov_68</name>
</gene>
<proteinExistence type="predicted"/>
<sequence length="54" mass="6367">MSTLTRYTFEQKESLGKCPCCDTNVFDNQLFVEDEGKIYHYSCYNEEKKEQGES</sequence>
<dbReference type="EMBL" id="MW084976">
    <property type="protein sequence ID" value="QOV08267.1"/>
    <property type="molecule type" value="Genomic_DNA"/>
</dbReference>
<protein>
    <submittedName>
        <fullName evidence="1">Uncharacterized protein</fullName>
    </submittedName>
</protein>
<evidence type="ECO:0000313" key="2">
    <source>
        <dbReference type="Proteomes" id="UP000594029"/>
    </source>
</evidence>
<keyword evidence="2" id="KW-1185">Reference proteome</keyword>